<keyword evidence="5 6" id="KW-0472">Membrane</keyword>
<dbReference type="InterPro" id="IPR001279">
    <property type="entry name" value="Metallo-B-lactamas"/>
</dbReference>
<keyword evidence="4 6" id="KW-1133">Transmembrane helix</keyword>
<evidence type="ECO:0000256" key="5">
    <source>
        <dbReference type="ARBA" id="ARBA00023136"/>
    </source>
</evidence>
<feature type="transmembrane region" description="Helical" evidence="6">
    <location>
        <begin position="423"/>
        <end position="442"/>
    </location>
</feature>
<evidence type="ECO:0000256" key="4">
    <source>
        <dbReference type="ARBA" id="ARBA00022989"/>
    </source>
</evidence>
<organism evidence="8 9">
    <name type="scientific">Methylomonas rivi</name>
    <dbReference type="NCBI Taxonomy" id="2952226"/>
    <lineage>
        <taxon>Bacteria</taxon>
        <taxon>Pseudomonadati</taxon>
        <taxon>Pseudomonadota</taxon>
        <taxon>Gammaproteobacteria</taxon>
        <taxon>Methylococcales</taxon>
        <taxon>Methylococcaceae</taxon>
        <taxon>Methylomonas</taxon>
    </lineage>
</organism>
<gene>
    <name evidence="8" type="ORF">NP596_06550</name>
</gene>
<evidence type="ECO:0000313" key="9">
    <source>
        <dbReference type="Proteomes" id="UP001524586"/>
    </source>
</evidence>
<evidence type="ECO:0000259" key="7">
    <source>
        <dbReference type="SMART" id="SM00849"/>
    </source>
</evidence>
<dbReference type="Gene3D" id="3.60.15.10">
    <property type="entry name" value="Ribonuclease Z/Hydroxyacylglutathione hydrolase-like"/>
    <property type="match status" value="1"/>
</dbReference>
<dbReference type="EMBL" id="JANIBK010000023">
    <property type="protein sequence ID" value="MCQ8128115.1"/>
    <property type="molecule type" value="Genomic_DNA"/>
</dbReference>
<comment type="subcellular location">
    <subcellularLocation>
        <location evidence="1">Cell membrane</location>
        <topology evidence="1">Multi-pass membrane protein</topology>
    </subcellularLocation>
</comment>
<dbReference type="InterPro" id="IPR025405">
    <property type="entry name" value="DUF4131"/>
</dbReference>
<keyword evidence="2" id="KW-1003">Cell membrane</keyword>
<sequence>MHILTFIAGIAWVQQWARLPNAVEWGLLLGLAALLACRRYWYLCLFVVGAMWAGAYAGWRLTDRLADALAGKDTIVQGYIASIPKPVDGRVGFDFKVTRAGPGVPGKLRLNWYYPPRLVKAGQAWELTVRLQRPHGRGNPGGFDYEAWLFANHIGATGYVRSKSEARRINPPFSITRYLALCRQAISDRLDSELPGSEQLGVIKALAIGSQDSVSQRQWEVFRLTGIVHLMVISGAHISLVAGGVFFMARRVWIRLGCLAVSPHELAAVLAWLAALFYAALAGFSVPAQRAVIMLTVGLWALVRQRNTAVMQGLLIALLLVVLFDPLALLSVGFWLSFGAVAVLLYVSSGRLGRAGYWRQAGKLHWTMAVGLSPLLLVFFQQISLVAPLANSVAVPIVGLLVTPLSLAAAGTVFWWPDLAYWLLWLAEHILQGLWRILLHMSTWPYAALSTAAPPWYGVLFGILAVLLLLAPKGMPGRYLSPFLLLPLFFARIDKPPHGEIWFTLLDVGQGLAAVVQTERHALVFDTGAKFSQQADMGESVVVPFLRHRGIAKLDGLVVSHGDNDHSGGAASVLSEIPVSAIYSSVPDWAERAGGSYCQAGQHWHWDGVDFKMLSPGTEPFKAENDNSCVLQISTARQRLLLTGDIQQSAENWLVARYGDALASSVLVAPHHGSKTSSSSGFLRQVRPALVLIPAGYKNRFGFPHAAVLRRYEALRIKSQGTAEAGAISLKTAGAIMDVELARQRLRKYWMDGGRPGTISAGVNGADSTPRPD</sequence>
<evidence type="ECO:0000256" key="6">
    <source>
        <dbReference type="SAM" id="Phobius"/>
    </source>
</evidence>
<dbReference type="RefSeq" id="WP_256614485.1">
    <property type="nucleotide sequence ID" value="NZ_JANIBK010000023.1"/>
</dbReference>
<feature type="transmembrane region" description="Helical" evidence="6">
    <location>
        <begin position="39"/>
        <end position="59"/>
    </location>
</feature>
<feature type="domain" description="Metallo-beta-lactamase" evidence="7">
    <location>
        <begin position="510"/>
        <end position="697"/>
    </location>
</feature>
<keyword evidence="9" id="KW-1185">Reference proteome</keyword>
<feature type="transmembrane region" description="Helical" evidence="6">
    <location>
        <begin position="309"/>
        <end position="328"/>
    </location>
</feature>
<proteinExistence type="predicted"/>
<dbReference type="NCBIfam" id="TIGR00360">
    <property type="entry name" value="ComEC_N-term"/>
    <property type="match status" value="1"/>
</dbReference>
<dbReference type="Pfam" id="PF03772">
    <property type="entry name" value="Competence"/>
    <property type="match status" value="1"/>
</dbReference>
<dbReference type="NCBIfam" id="TIGR00361">
    <property type="entry name" value="ComEC_Rec2"/>
    <property type="match status" value="1"/>
</dbReference>
<feature type="transmembrane region" description="Helical" evidence="6">
    <location>
        <begin position="269"/>
        <end position="288"/>
    </location>
</feature>
<evidence type="ECO:0000256" key="3">
    <source>
        <dbReference type="ARBA" id="ARBA00022692"/>
    </source>
</evidence>
<accession>A0ABT1U2Q6</accession>
<feature type="transmembrane region" description="Helical" evidence="6">
    <location>
        <begin position="227"/>
        <end position="249"/>
    </location>
</feature>
<feature type="transmembrane region" description="Helical" evidence="6">
    <location>
        <begin position="393"/>
        <end position="416"/>
    </location>
</feature>
<dbReference type="PANTHER" id="PTHR30619">
    <property type="entry name" value="DNA INTERNALIZATION/COMPETENCE PROTEIN COMEC/REC2"/>
    <property type="match status" value="1"/>
</dbReference>
<dbReference type="InterPro" id="IPR004797">
    <property type="entry name" value="Competence_ComEC/Rec2"/>
</dbReference>
<evidence type="ECO:0000256" key="2">
    <source>
        <dbReference type="ARBA" id="ARBA00022475"/>
    </source>
</evidence>
<evidence type="ECO:0000313" key="8">
    <source>
        <dbReference type="EMBL" id="MCQ8128115.1"/>
    </source>
</evidence>
<keyword evidence="3 6" id="KW-0812">Transmembrane</keyword>
<dbReference type="InterPro" id="IPR036866">
    <property type="entry name" value="RibonucZ/Hydroxyglut_hydro"/>
</dbReference>
<protein>
    <submittedName>
        <fullName evidence="8">DNA internalization-related competence protein ComEC/Rec2</fullName>
    </submittedName>
</protein>
<dbReference type="Pfam" id="PF13567">
    <property type="entry name" value="DUF4131"/>
    <property type="match status" value="1"/>
</dbReference>
<dbReference type="Pfam" id="PF00753">
    <property type="entry name" value="Lactamase_B"/>
    <property type="match status" value="1"/>
</dbReference>
<dbReference type="InterPro" id="IPR035681">
    <property type="entry name" value="ComA-like_MBL"/>
</dbReference>
<feature type="transmembrane region" description="Helical" evidence="6">
    <location>
        <begin position="454"/>
        <end position="471"/>
    </location>
</feature>
<dbReference type="InterPro" id="IPR052159">
    <property type="entry name" value="Competence_DNA_uptake"/>
</dbReference>
<feature type="transmembrane region" description="Helical" evidence="6">
    <location>
        <begin position="364"/>
        <end position="387"/>
    </location>
</feature>
<dbReference type="SMART" id="SM00849">
    <property type="entry name" value="Lactamase_B"/>
    <property type="match status" value="1"/>
</dbReference>
<dbReference type="PANTHER" id="PTHR30619:SF1">
    <property type="entry name" value="RECOMBINATION PROTEIN 2"/>
    <property type="match status" value="1"/>
</dbReference>
<reference evidence="8 9" key="1">
    <citation type="submission" date="2022-07" db="EMBL/GenBank/DDBJ databases">
        <title>Methylomonas rivi sp. nov., Methylomonas rosea sp. nov., Methylomonas aureus sp. nov. and Methylomonas subterranea sp. nov., four novel methanotrophs isolated from a freshwater creek and the deep terrestrial subsurface.</title>
        <authorList>
            <person name="Abin C."/>
            <person name="Sankaranarayanan K."/>
            <person name="Garner C."/>
            <person name="Sindelar R."/>
            <person name="Kotary K."/>
            <person name="Garner R."/>
            <person name="Barclay S."/>
            <person name="Lawson P."/>
            <person name="Krumholz L."/>
        </authorList>
    </citation>
    <scope>NUCLEOTIDE SEQUENCE [LARGE SCALE GENOMIC DNA]</scope>
    <source>
        <strain evidence="8 9">WSC-6</strain>
    </source>
</reference>
<dbReference type="CDD" id="cd07731">
    <property type="entry name" value="ComA-like_MBL-fold"/>
    <property type="match status" value="1"/>
</dbReference>
<dbReference type="Proteomes" id="UP001524586">
    <property type="component" value="Unassembled WGS sequence"/>
</dbReference>
<name>A0ABT1U2Q6_9GAMM</name>
<dbReference type="SUPFAM" id="SSF56281">
    <property type="entry name" value="Metallo-hydrolase/oxidoreductase"/>
    <property type="match status" value="1"/>
</dbReference>
<comment type="caution">
    <text evidence="8">The sequence shown here is derived from an EMBL/GenBank/DDBJ whole genome shotgun (WGS) entry which is preliminary data.</text>
</comment>
<evidence type="ECO:0000256" key="1">
    <source>
        <dbReference type="ARBA" id="ARBA00004651"/>
    </source>
</evidence>
<dbReference type="InterPro" id="IPR004477">
    <property type="entry name" value="ComEC_N"/>
</dbReference>